<keyword evidence="8" id="KW-0067">ATP-binding</keyword>
<dbReference type="GO" id="GO:0046656">
    <property type="term" value="P:folic acid biosynthetic process"/>
    <property type="evidence" value="ECO:0007669"/>
    <property type="project" value="UniProtKB-KW"/>
</dbReference>
<feature type="domain" description="7,8-dihydro-6-hydroxymethylpterin-pyrophosphokinase" evidence="13">
    <location>
        <begin position="6"/>
        <end position="135"/>
    </location>
</feature>
<dbReference type="GO" id="GO:0003848">
    <property type="term" value="F:2-amino-4-hydroxy-6-hydroxymethyldihydropteridine diphosphokinase activity"/>
    <property type="evidence" value="ECO:0007669"/>
    <property type="project" value="UniProtKB-EC"/>
</dbReference>
<dbReference type="OrthoDB" id="9808041at2"/>
<reference evidence="15" key="1">
    <citation type="submission" date="2016-11" db="EMBL/GenBank/DDBJ databases">
        <authorList>
            <person name="Varghese N."/>
            <person name="Submissions S."/>
        </authorList>
    </citation>
    <scope>NUCLEOTIDE SEQUENCE [LARGE SCALE GENOMIC DNA]</scope>
    <source>
        <strain evidence="15">DSM 16219</strain>
    </source>
</reference>
<name>A0A1M6T5B2_9BACT</name>
<accession>A0A1M6T5B2</accession>
<dbReference type="Pfam" id="PF01288">
    <property type="entry name" value="HPPK"/>
    <property type="match status" value="1"/>
</dbReference>
<keyword evidence="7 14" id="KW-0418">Kinase</keyword>
<evidence type="ECO:0000256" key="7">
    <source>
        <dbReference type="ARBA" id="ARBA00022777"/>
    </source>
</evidence>
<evidence type="ECO:0000256" key="11">
    <source>
        <dbReference type="ARBA" id="ARBA00029766"/>
    </source>
</evidence>
<evidence type="ECO:0000313" key="14">
    <source>
        <dbReference type="EMBL" id="SHK52134.1"/>
    </source>
</evidence>
<evidence type="ECO:0000256" key="5">
    <source>
        <dbReference type="ARBA" id="ARBA00022679"/>
    </source>
</evidence>
<comment type="pathway">
    <text evidence="1">Cofactor biosynthesis; tetrahydrofolate biosynthesis; 2-amino-4-hydroxy-6-hydroxymethyl-7,8-dihydropteridine diphosphate from 7,8-dihydroneopterin triphosphate: step 4/4.</text>
</comment>
<dbReference type="UniPathway" id="UPA00077">
    <property type="reaction ID" value="UER00155"/>
</dbReference>
<protein>
    <recommendedName>
        <fullName evidence="4">2-amino-4-hydroxy-6-hydroxymethyldihydropteridine pyrophosphokinase</fullName>
        <ecNumber evidence="3">2.7.6.3</ecNumber>
    </recommendedName>
    <alternativeName>
        <fullName evidence="11">6-hydroxymethyl-7,8-dihydropterin pyrophosphokinase</fullName>
    </alternativeName>
    <alternativeName>
        <fullName evidence="12">7,8-dihydro-6-hydroxymethylpterin-pyrophosphokinase</fullName>
    </alternativeName>
</protein>
<dbReference type="GO" id="GO:0016301">
    <property type="term" value="F:kinase activity"/>
    <property type="evidence" value="ECO:0007669"/>
    <property type="project" value="UniProtKB-KW"/>
</dbReference>
<evidence type="ECO:0000313" key="15">
    <source>
        <dbReference type="Proteomes" id="UP000183994"/>
    </source>
</evidence>
<dbReference type="EC" id="2.7.6.3" evidence="3"/>
<dbReference type="RefSeq" id="WP_073477642.1">
    <property type="nucleotide sequence ID" value="NZ_FQZU01000026.1"/>
</dbReference>
<proteinExistence type="inferred from homology"/>
<evidence type="ECO:0000256" key="2">
    <source>
        <dbReference type="ARBA" id="ARBA00005810"/>
    </source>
</evidence>
<dbReference type="GO" id="GO:0046654">
    <property type="term" value="P:tetrahydrofolate biosynthetic process"/>
    <property type="evidence" value="ECO:0007669"/>
    <property type="project" value="UniProtKB-UniPathway"/>
</dbReference>
<dbReference type="CDD" id="cd00483">
    <property type="entry name" value="HPPK"/>
    <property type="match status" value="1"/>
</dbReference>
<gene>
    <name evidence="14" type="ORF">SAMN02745216_03601</name>
</gene>
<dbReference type="NCBIfam" id="TIGR01498">
    <property type="entry name" value="folK"/>
    <property type="match status" value="1"/>
</dbReference>
<dbReference type="Gene3D" id="3.30.70.560">
    <property type="entry name" value="7,8-Dihydro-6-hydroxymethylpterin-pyrophosphokinase HPPK"/>
    <property type="match status" value="1"/>
</dbReference>
<evidence type="ECO:0000256" key="4">
    <source>
        <dbReference type="ARBA" id="ARBA00016218"/>
    </source>
</evidence>
<dbReference type="SUPFAM" id="SSF55083">
    <property type="entry name" value="6-hydroxymethyl-7,8-dihydropterin pyrophosphokinase, HPPK"/>
    <property type="match status" value="1"/>
</dbReference>
<evidence type="ECO:0000256" key="6">
    <source>
        <dbReference type="ARBA" id="ARBA00022741"/>
    </source>
</evidence>
<evidence type="ECO:0000256" key="12">
    <source>
        <dbReference type="ARBA" id="ARBA00033413"/>
    </source>
</evidence>
<keyword evidence="15" id="KW-1185">Reference proteome</keyword>
<dbReference type="InterPro" id="IPR000550">
    <property type="entry name" value="Hppk"/>
</dbReference>
<dbReference type="PANTHER" id="PTHR43071:SF1">
    <property type="entry name" value="2-AMINO-4-HYDROXY-6-HYDROXYMETHYLDIHYDROPTERIDINE PYROPHOSPHOKINASE"/>
    <property type="match status" value="1"/>
</dbReference>
<comment type="function">
    <text evidence="10">Catalyzes the transfer of pyrophosphate from adenosine triphosphate (ATP) to 6-hydroxymethyl-7,8-dihydropterin, an enzymatic step in folate biosynthesis pathway.</text>
</comment>
<keyword evidence="9" id="KW-0289">Folate biosynthesis</keyword>
<evidence type="ECO:0000256" key="9">
    <source>
        <dbReference type="ARBA" id="ARBA00022909"/>
    </source>
</evidence>
<evidence type="ECO:0000259" key="13">
    <source>
        <dbReference type="Pfam" id="PF01288"/>
    </source>
</evidence>
<keyword evidence="6" id="KW-0547">Nucleotide-binding</keyword>
<evidence type="ECO:0000256" key="3">
    <source>
        <dbReference type="ARBA" id="ARBA00013253"/>
    </source>
</evidence>
<sequence length="171" mass="19074">MEHTVYIGFGSNMGDLKKNCQWAMDSLSRSGVCMVEKISRLYDTEPVDYEAQDRFMNGAARIRTSLAPRDLLALLKSLEREAGRSSAGPRFGPRVLDMDILFFGDLVMESGDLEIPHPRLHKRRFVLAPLCDIAPELQHPVLKKTVSSLLDKLDDGGKDVMVLEDVLAITA</sequence>
<keyword evidence="5" id="KW-0808">Transferase</keyword>
<dbReference type="STRING" id="1121393.SAMN02745216_03601"/>
<dbReference type="GO" id="GO:0005524">
    <property type="term" value="F:ATP binding"/>
    <property type="evidence" value="ECO:0007669"/>
    <property type="project" value="UniProtKB-KW"/>
</dbReference>
<comment type="similarity">
    <text evidence="2">Belongs to the HPPK family.</text>
</comment>
<dbReference type="Proteomes" id="UP000183994">
    <property type="component" value="Unassembled WGS sequence"/>
</dbReference>
<dbReference type="EMBL" id="FQZU01000026">
    <property type="protein sequence ID" value="SHK52134.1"/>
    <property type="molecule type" value="Genomic_DNA"/>
</dbReference>
<evidence type="ECO:0000256" key="1">
    <source>
        <dbReference type="ARBA" id="ARBA00005051"/>
    </source>
</evidence>
<evidence type="ECO:0000256" key="10">
    <source>
        <dbReference type="ARBA" id="ARBA00029409"/>
    </source>
</evidence>
<dbReference type="AlphaFoldDB" id="A0A1M6T5B2"/>
<dbReference type="InterPro" id="IPR035907">
    <property type="entry name" value="Hppk_sf"/>
</dbReference>
<evidence type="ECO:0000256" key="8">
    <source>
        <dbReference type="ARBA" id="ARBA00022840"/>
    </source>
</evidence>
<dbReference type="PANTHER" id="PTHR43071">
    <property type="entry name" value="2-AMINO-4-HYDROXY-6-HYDROXYMETHYLDIHYDROPTERIDINE PYROPHOSPHOKINASE"/>
    <property type="match status" value="1"/>
</dbReference>
<organism evidence="14 15">
    <name type="scientific">Desulfatibacillum alkenivorans DSM 16219</name>
    <dbReference type="NCBI Taxonomy" id="1121393"/>
    <lineage>
        <taxon>Bacteria</taxon>
        <taxon>Pseudomonadati</taxon>
        <taxon>Thermodesulfobacteriota</taxon>
        <taxon>Desulfobacteria</taxon>
        <taxon>Desulfobacterales</taxon>
        <taxon>Desulfatibacillaceae</taxon>
        <taxon>Desulfatibacillum</taxon>
    </lineage>
</organism>